<keyword evidence="2" id="KW-1185">Reference proteome</keyword>
<dbReference type="AlphaFoldDB" id="A0A8J4YML7"/>
<reference evidence="1" key="1">
    <citation type="submission" date="2020-07" db="EMBL/GenBank/DDBJ databases">
        <title>The High-quality genome of the commercially important snow crab, Chionoecetes opilio.</title>
        <authorList>
            <person name="Jeong J.-H."/>
            <person name="Ryu S."/>
        </authorList>
    </citation>
    <scope>NUCLEOTIDE SEQUENCE</scope>
    <source>
        <strain evidence="1">MADBK_172401_WGS</strain>
        <tissue evidence="1">Digestive gland</tissue>
    </source>
</reference>
<dbReference type="Proteomes" id="UP000770661">
    <property type="component" value="Unassembled WGS sequence"/>
</dbReference>
<gene>
    <name evidence="1" type="ORF">GWK47_038026</name>
</gene>
<evidence type="ECO:0000313" key="2">
    <source>
        <dbReference type="Proteomes" id="UP000770661"/>
    </source>
</evidence>
<organism evidence="1 2">
    <name type="scientific">Chionoecetes opilio</name>
    <name type="common">Atlantic snow crab</name>
    <name type="synonym">Cancer opilio</name>
    <dbReference type="NCBI Taxonomy" id="41210"/>
    <lineage>
        <taxon>Eukaryota</taxon>
        <taxon>Metazoa</taxon>
        <taxon>Ecdysozoa</taxon>
        <taxon>Arthropoda</taxon>
        <taxon>Crustacea</taxon>
        <taxon>Multicrustacea</taxon>
        <taxon>Malacostraca</taxon>
        <taxon>Eumalacostraca</taxon>
        <taxon>Eucarida</taxon>
        <taxon>Decapoda</taxon>
        <taxon>Pleocyemata</taxon>
        <taxon>Brachyura</taxon>
        <taxon>Eubrachyura</taxon>
        <taxon>Majoidea</taxon>
        <taxon>Majidae</taxon>
        <taxon>Chionoecetes</taxon>
    </lineage>
</organism>
<comment type="caution">
    <text evidence="1">The sequence shown here is derived from an EMBL/GenBank/DDBJ whole genome shotgun (WGS) entry which is preliminary data.</text>
</comment>
<protein>
    <submittedName>
        <fullName evidence="1">Uncharacterized protein</fullName>
    </submittedName>
</protein>
<dbReference type="EMBL" id="JACEEZ010005307">
    <property type="protein sequence ID" value="KAG0725736.1"/>
    <property type="molecule type" value="Genomic_DNA"/>
</dbReference>
<accession>A0A8J4YML7</accession>
<evidence type="ECO:0000313" key="1">
    <source>
        <dbReference type="EMBL" id="KAG0725736.1"/>
    </source>
</evidence>
<proteinExistence type="predicted"/>
<name>A0A8J4YML7_CHIOP</name>
<sequence>MARGLQVSMMNDESIVGHLKHVRQPSARRDAATNAVGRFTSSFSNFDKSVFTQFFMSHLIFGSMLSKRMKGLWICLQTVSRKGSENTWFAIDNIDPWKTRRAKETFHGTVVVMFQQDKDGEFMNRPLNYQKSLLHKSLALDWNMVPEPVIKPLH</sequence>